<evidence type="ECO:0000256" key="3">
    <source>
        <dbReference type="SAM" id="Phobius"/>
    </source>
</evidence>
<gene>
    <name evidence="4" type="primary">pilA</name>
    <name evidence="4" type="ORF">LACPI_0073</name>
</gene>
<dbReference type="AlphaFoldDB" id="A0A0D6DU71"/>
<dbReference type="PROSITE" id="PS00409">
    <property type="entry name" value="PROKAR_NTER_METHYL"/>
    <property type="match status" value="1"/>
</dbReference>
<dbReference type="KEGG" id="lpk:LACPI_0073"/>
<dbReference type="GO" id="GO:0009986">
    <property type="term" value="C:cell surface"/>
    <property type="evidence" value="ECO:0007669"/>
    <property type="project" value="UniProtKB-SubCell"/>
</dbReference>
<dbReference type="Gene3D" id="3.30.700.10">
    <property type="entry name" value="Glycoprotein, Type 4 Pilin"/>
    <property type="match status" value="1"/>
</dbReference>
<proteinExistence type="predicted"/>
<dbReference type="InterPro" id="IPR045584">
    <property type="entry name" value="Pilin-like"/>
</dbReference>
<dbReference type="HOGENOM" id="CLU_091705_7_0_9"/>
<dbReference type="SUPFAM" id="SSF54523">
    <property type="entry name" value="Pili subunits"/>
    <property type="match status" value="1"/>
</dbReference>
<evidence type="ECO:0000313" key="5">
    <source>
        <dbReference type="Proteomes" id="UP000033166"/>
    </source>
</evidence>
<evidence type="ECO:0000256" key="1">
    <source>
        <dbReference type="ARBA" id="ARBA00004241"/>
    </source>
</evidence>
<evidence type="ECO:0000313" key="4">
    <source>
        <dbReference type="EMBL" id="CEN27273.1"/>
    </source>
</evidence>
<dbReference type="Pfam" id="PF07963">
    <property type="entry name" value="N_methyl"/>
    <property type="match status" value="1"/>
</dbReference>
<keyword evidence="3" id="KW-0812">Transmembrane</keyword>
<keyword evidence="3" id="KW-0472">Membrane</keyword>
<dbReference type="Proteomes" id="UP000033166">
    <property type="component" value="Chromosome I"/>
</dbReference>
<dbReference type="RefSeq" id="WP_050702925.1">
    <property type="nucleotide sequence ID" value="NZ_LN774769.1"/>
</dbReference>
<name>A0A0D6DU71_9LACT</name>
<accession>A0A0D6DU71</accession>
<sequence length="170" mass="17308">MNKLALLVKDEEGMTLVELLAVIVILSIVAAIGGVAISGVIQRSREDGRVADVNMLYEAATLAEASDSYISKNAAAATAVIVSAKDLKDNGFATSVNFLADKAGNDTSASVTFSFSAAATGAANSAPVLKMTLPQGAIMAGAKESAAVLDADASTIKSLTRESLFKAVKP</sequence>
<dbReference type="GO" id="GO:0030420">
    <property type="term" value="P:establishment of competence for transformation"/>
    <property type="evidence" value="ECO:0007669"/>
    <property type="project" value="UniProtKB-KW"/>
</dbReference>
<comment type="subcellular location">
    <subcellularLocation>
        <location evidence="1">Cell surface</location>
    </subcellularLocation>
</comment>
<feature type="transmembrane region" description="Helical" evidence="3">
    <location>
        <begin position="20"/>
        <end position="41"/>
    </location>
</feature>
<keyword evidence="3" id="KW-1133">Transmembrane helix</keyword>
<dbReference type="InterPro" id="IPR012902">
    <property type="entry name" value="N_methyl_site"/>
</dbReference>
<keyword evidence="2" id="KW-0178">Competence</keyword>
<dbReference type="EMBL" id="LN774769">
    <property type="protein sequence ID" value="CEN27273.1"/>
    <property type="molecule type" value="Genomic_DNA"/>
</dbReference>
<dbReference type="NCBIfam" id="TIGR02532">
    <property type="entry name" value="IV_pilin_GFxxxE"/>
    <property type="match status" value="1"/>
</dbReference>
<evidence type="ECO:0000256" key="2">
    <source>
        <dbReference type="ARBA" id="ARBA00023287"/>
    </source>
</evidence>
<protein>
    <submittedName>
        <fullName evidence="4">Type IV pilin PilA</fullName>
    </submittedName>
</protein>
<organism evidence="4 5">
    <name type="scientific">Pseudolactococcus piscium MKFS47</name>
    <dbReference type="NCBI Taxonomy" id="297352"/>
    <lineage>
        <taxon>Bacteria</taxon>
        <taxon>Bacillati</taxon>
        <taxon>Bacillota</taxon>
        <taxon>Bacilli</taxon>
        <taxon>Lactobacillales</taxon>
        <taxon>Streptococcaceae</taxon>
        <taxon>Pseudolactococcus</taxon>
    </lineage>
</organism>
<reference evidence="5" key="1">
    <citation type="submission" date="2015-01" db="EMBL/GenBank/DDBJ databases">
        <authorList>
            <person name="Andreevskaya M."/>
        </authorList>
    </citation>
    <scope>NUCLEOTIDE SEQUENCE [LARGE SCALE GENOMIC DNA]</scope>
    <source>
        <strain evidence="5">MKFS47</strain>
    </source>
</reference>